<dbReference type="Gene3D" id="1.10.230.10">
    <property type="entry name" value="Cytochrome P450-Terp, domain 2"/>
    <property type="match status" value="1"/>
</dbReference>
<dbReference type="NCBIfam" id="TIGR01798">
    <property type="entry name" value="cit_synth_I"/>
    <property type="match status" value="1"/>
</dbReference>
<evidence type="ECO:0000256" key="10">
    <source>
        <dbReference type="RuleBase" id="RU003406"/>
    </source>
</evidence>
<organism evidence="11 12">
    <name type="scientific">Pedococcus cremeus</name>
    <dbReference type="NCBI Taxonomy" id="587636"/>
    <lineage>
        <taxon>Bacteria</taxon>
        <taxon>Bacillati</taxon>
        <taxon>Actinomycetota</taxon>
        <taxon>Actinomycetes</taxon>
        <taxon>Micrococcales</taxon>
        <taxon>Intrasporangiaceae</taxon>
        <taxon>Pedococcus</taxon>
    </lineage>
</organism>
<dbReference type="PANTHER" id="PTHR42871:SF1">
    <property type="entry name" value="CITRATE SYNTHASE"/>
    <property type="match status" value="1"/>
</dbReference>
<dbReference type="GO" id="GO:0005737">
    <property type="term" value="C:cytoplasm"/>
    <property type="evidence" value="ECO:0007669"/>
    <property type="project" value="InterPro"/>
</dbReference>
<dbReference type="Proteomes" id="UP000199019">
    <property type="component" value="Unassembled WGS sequence"/>
</dbReference>
<dbReference type="UniPathway" id="UPA00223">
    <property type="reaction ID" value="UER00717"/>
</dbReference>
<dbReference type="NCBIfam" id="NF004126">
    <property type="entry name" value="PRK05614.1"/>
    <property type="match status" value="1"/>
</dbReference>
<dbReference type="PRINTS" id="PR00143">
    <property type="entry name" value="CITRTSNTHASE"/>
</dbReference>
<dbReference type="CDD" id="cd06114">
    <property type="entry name" value="EcCS_like"/>
    <property type="match status" value="1"/>
</dbReference>
<dbReference type="Gene3D" id="2.20.28.60">
    <property type="match status" value="1"/>
</dbReference>
<dbReference type="SUPFAM" id="SSF48256">
    <property type="entry name" value="Citrate synthase"/>
    <property type="match status" value="1"/>
</dbReference>
<evidence type="ECO:0000256" key="5">
    <source>
        <dbReference type="ARBA" id="ARBA00049288"/>
    </source>
</evidence>
<dbReference type="InterPro" id="IPR002020">
    <property type="entry name" value="Citrate_synthase"/>
</dbReference>
<evidence type="ECO:0000256" key="9">
    <source>
        <dbReference type="RuleBase" id="RU003370"/>
    </source>
</evidence>
<keyword evidence="4 7" id="KW-0808">Transferase</keyword>
<dbReference type="Pfam" id="PF00285">
    <property type="entry name" value="Citrate_synt"/>
    <property type="match status" value="1"/>
</dbReference>
<evidence type="ECO:0000256" key="3">
    <source>
        <dbReference type="ARBA" id="ARBA00022532"/>
    </source>
</evidence>
<comment type="similarity">
    <text evidence="2 7 10">Belongs to the citrate synthase family.</text>
</comment>
<feature type="active site" evidence="8">
    <location>
        <position position="366"/>
    </location>
</feature>
<evidence type="ECO:0000256" key="8">
    <source>
        <dbReference type="PIRSR" id="PIRSR001369-1"/>
    </source>
</evidence>
<keyword evidence="3 9" id="KW-0816">Tricarboxylic acid cycle</keyword>
<name>A0A1H9RZN1_9MICO</name>
<reference evidence="12" key="1">
    <citation type="submission" date="2016-10" db="EMBL/GenBank/DDBJ databases">
        <authorList>
            <person name="Varghese N."/>
            <person name="Submissions S."/>
        </authorList>
    </citation>
    <scope>NUCLEOTIDE SEQUENCE [LARGE SCALE GENOMIC DNA]</scope>
    <source>
        <strain evidence="12">CGMCC 1.6963</strain>
    </source>
</reference>
<comment type="catalytic activity">
    <reaction evidence="5 9">
        <text>oxaloacetate + acetyl-CoA + H2O = citrate + CoA + H(+)</text>
        <dbReference type="Rhea" id="RHEA:16845"/>
        <dbReference type="ChEBI" id="CHEBI:15377"/>
        <dbReference type="ChEBI" id="CHEBI:15378"/>
        <dbReference type="ChEBI" id="CHEBI:16452"/>
        <dbReference type="ChEBI" id="CHEBI:16947"/>
        <dbReference type="ChEBI" id="CHEBI:57287"/>
        <dbReference type="ChEBI" id="CHEBI:57288"/>
        <dbReference type="EC" id="2.3.3.16"/>
    </reaction>
</comment>
<dbReference type="GO" id="GO:0006099">
    <property type="term" value="P:tricarboxylic acid cycle"/>
    <property type="evidence" value="ECO:0007669"/>
    <property type="project" value="UniProtKB-UniRule"/>
</dbReference>
<evidence type="ECO:0000313" key="11">
    <source>
        <dbReference type="EMBL" id="SER78250.1"/>
    </source>
</evidence>
<sequence length="431" mass="47932">MSNDVAGATLKTGDKELSLPVVQAAEGNDGYDVSKLLKETGNVTLDIGFVNTASCTSAITYIDGDAGILRYRGYPIEQLAEKSSFLETSYLLIYGELPTPEQLADFDQRIRRHTLLHEDLKAFFTGFPRDAHPMPVLSSAVSALSTFYQDSLDPFDEEQVEISTVRLMAKLPTIAAYAYKKSVGQPFLYPDNSLSLTENFLRMTFGFPAEPYDLDPELVKALDLLLILHADHEQNCSTSTVRLVGSSQANLFASISAGINALFGPLHGGANQSVLEMLEGIQKDGGDVDAFVRKVKNKEDGVKLMGFGHRVYKNYDPRAAIVKETAHTVLNKGGVSDPLLDIAMKLEQHALEDDYFVERKLYPNVDFYTGLIYKSMGFPTRMFTVLFALGRLPGWIAQWREMIQDPQTKIGRPRQIYVGATERDYVSLEQR</sequence>
<evidence type="ECO:0000256" key="6">
    <source>
        <dbReference type="NCBIfam" id="TIGR01798"/>
    </source>
</evidence>
<dbReference type="PROSITE" id="PS00480">
    <property type="entry name" value="CITRATE_SYNTHASE"/>
    <property type="match status" value="1"/>
</dbReference>
<dbReference type="InterPro" id="IPR036969">
    <property type="entry name" value="Citrate_synthase_sf"/>
</dbReference>
<dbReference type="FunFam" id="1.10.230.10:FF:000002">
    <property type="entry name" value="Citrate synthase"/>
    <property type="match status" value="1"/>
</dbReference>
<evidence type="ECO:0000313" key="12">
    <source>
        <dbReference type="Proteomes" id="UP000199019"/>
    </source>
</evidence>
<accession>A0A1H9RZN1</accession>
<dbReference type="PIRSF" id="PIRSF001369">
    <property type="entry name" value="Citrate_synth"/>
    <property type="match status" value="1"/>
</dbReference>
<gene>
    <name evidence="11" type="ORF">SAMN05216199_1200</name>
</gene>
<evidence type="ECO:0000256" key="1">
    <source>
        <dbReference type="ARBA" id="ARBA00004751"/>
    </source>
</evidence>
<dbReference type="OrthoDB" id="9800864at2"/>
<dbReference type="RefSeq" id="WP_091756149.1">
    <property type="nucleotide sequence ID" value="NZ_FOHB01000001.1"/>
</dbReference>
<dbReference type="InterPro" id="IPR016142">
    <property type="entry name" value="Citrate_synth-like_lrg_a-sub"/>
</dbReference>
<feature type="active site" evidence="8">
    <location>
        <position position="309"/>
    </location>
</feature>
<comment type="pathway">
    <text evidence="1 9">Carbohydrate metabolism; tricarboxylic acid cycle; isocitrate from oxaloacetate: step 1/2.</text>
</comment>
<dbReference type="InterPro" id="IPR016143">
    <property type="entry name" value="Citrate_synth-like_sm_a-sub"/>
</dbReference>
<dbReference type="InterPro" id="IPR019810">
    <property type="entry name" value="Citrate_synthase_AS"/>
</dbReference>
<keyword evidence="12" id="KW-1185">Reference proteome</keyword>
<dbReference type="PANTHER" id="PTHR42871">
    <property type="entry name" value="CITRATE SYNTHASE"/>
    <property type="match status" value="1"/>
</dbReference>
<protein>
    <recommendedName>
        <fullName evidence="6 7">Citrate synthase</fullName>
    </recommendedName>
</protein>
<evidence type="ECO:0000256" key="4">
    <source>
        <dbReference type="ARBA" id="ARBA00022679"/>
    </source>
</evidence>
<dbReference type="Gene3D" id="1.10.580.10">
    <property type="entry name" value="Citrate Synthase, domain 1"/>
    <property type="match status" value="1"/>
</dbReference>
<dbReference type="InterPro" id="IPR010953">
    <property type="entry name" value="Citrate_synthase_typ-I"/>
</dbReference>
<evidence type="ECO:0000256" key="2">
    <source>
        <dbReference type="ARBA" id="ARBA00010566"/>
    </source>
</evidence>
<evidence type="ECO:0000256" key="7">
    <source>
        <dbReference type="PIRNR" id="PIRNR001369"/>
    </source>
</evidence>
<dbReference type="EMBL" id="FOHB01000001">
    <property type="protein sequence ID" value="SER78250.1"/>
    <property type="molecule type" value="Genomic_DNA"/>
</dbReference>
<proteinExistence type="inferred from homology"/>
<dbReference type="GO" id="GO:0036440">
    <property type="term" value="F:citrate synthase activity"/>
    <property type="evidence" value="ECO:0007669"/>
    <property type="project" value="UniProtKB-EC"/>
</dbReference>
<dbReference type="AlphaFoldDB" id="A0A1H9RZN1"/>
<dbReference type="STRING" id="587636.SAMN05216199_1200"/>
<dbReference type="InterPro" id="IPR024176">
    <property type="entry name" value="Citrate_synthase_bac-typ"/>
</dbReference>